<dbReference type="SUPFAM" id="SSF48726">
    <property type="entry name" value="Immunoglobulin"/>
    <property type="match status" value="4"/>
</dbReference>
<name>A0A8C1ZJ32_CYPCA</name>
<dbReference type="Proteomes" id="UP000694700">
    <property type="component" value="Unplaced"/>
</dbReference>
<reference evidence="2" key="1">
    <citation type="submission" date="2025-08" db="UniProtKB">
        <authorList>
            <consortium name="Ensembl"/>
        </authorList>
    </citation>
    <scope>IDENTIFICATION</scope>
</reference>
<accession>A0A8C1ZJ32</accession>
<dbReference type="FunFam" id="2.60.40.10:FF:002431">
    <property type="entry name" value="Si:ch211-222k6.3"/>
    <property type="match status" value="1"/>
</dbReference>
<proteinExistence type="predicted"/>
<protein>
    <recommendedName>
        <fullName evidence="1">Immunoglobulin domain-containing protein</fullName>
    </recommendedName>
</protein>
<dbReference type="Gene3D" id="2.60.40.10">
    <property type="entry name" value="Immunoglobulins"/>
    <property type="match status" value="4"/>
</dbReference>
<evidence type="ECO:0000259" key="1">
    <source>
        <dbReference type="SMART" id="SM00409"/>
    </source>
</evidence>
<sequence>MDNDVVRWRHGPGNTLLAEINKQTDRITVYDDVLDGRFRDRLKLDNQTGSLTITDPRHEHAGVYELEGKSLRKSFSLVIIDEISMKEGDSLTLNSGLTEIKDDEIQWKLVLEDILIAKIKKQTNNMTVYDDVLDGRFRNRLKLDNQTGSLTITNTTTQHAGAYELLINNVRKRFFLAVYDEISVKEGDSLTLNSGRTEISKGEMFVWLYLNEIGFIAGIKAWDDNIPEYDDVLDGRFRDRLKLDNQTGSLTITNFTTEHNGVYYVAINRMSIHFFLAVYDEISVTEGDSVTLNCDLTKMKAVDQIQWSFSIENILIAGIIKRTERISVYDDVLDGRFRDRLKLNKQTLSLTITNITTQHAGVYQLSIFKSKISLKAFRVSVYGE</sequence>
<organism evidence="2 3">
    <name type="scientific">Cyprinus carpio</name>
    <name type="common">Common carp</name>
    <dbReference type="NCBI Taxonomy" id="7962"/>
    <lineage>
        <taxon>Eukaryota</taxon>
        <taxon>Metazoa</taxon>
        <taxon>Chordata</taxon>
        <taxon>Craniata</taxon>
        <taxon>Vertebrata</taxon>
        <taxon>Euteleostomi</taxon>
        <taxon>Actinopterygii</taxon>
        <taxon>Neopterygii</taxon>
        <taxon>Teleostei</taxon>
        <taxon>Ostariophysi</taxon>
        <taxon>Cypriniformes</taxon>
        <taxon>Cyprinidae</taxon>
        <taxon>Cyprininae</taxon>
        <taxon>Cyprinus</taxon>
    </lineage>
</organism>
<dbReference type="InterPro" id="IPR003599">
    <property type="entry name" value="Ig_sub"/>
</dbReference>
<dbReference type="AlphaFoldDB" id="A0A8C1ZJ32"/>
<feature type="domain" description="Immunoglobulin" evidence="1">
    <location>
        <begin position="279"/>
        <end position="382"/>
    </location>
</feature>
<dbReference type="PANTHER" id="PTHR21063:SF4">
    <property type="entry name" value="CD48 ANTIGEN-RELATED"/>
    <property type="match status" value="1"/>
</dbReference>
<dbReference type="SMART" id="SM00409">
    <property type="entry name" value="IG"/>
    <property type="match status" value="3"/>
</dbReference>
<feature type="domain" description="Immunoglobulin" evidence="1">
    <location>
        <begin position="180"/>
        <end position="277"/>
    </location>
</feature>
<feature type="domain" description="Immunoglobulin" evidence="1">
    <location>
        <begin position="80"/>
        <end position="179"/>
    </location>
</feature>
<dbReference type="InterPro" id="IPR036179">
    <property type="entry name" value="Ig-like_dom_sf"/>
</dbReference>
<evidence type="ECO:0000313" key="2">
    <source>
        <dbReference type="Ensembl" id="ENSCCRP00015083572.1"/>
    </source>
</evidence>
<dbReference type="Ensembl" id="ENSCCRT00015086287.1">
    <property type="protein sequence ID" value="ENSCCRP00015083572.1"/>
    <property type="gene ID" value="ENSCCRG00015033727.1"/>
</dbReference>
<dbReference type="InterPro" id="IPR013106">
    <property type="entry name" value="Ig_V-set"/>
</dbReference>
<dbReference type="PANTHER" id="PTHR21063">
    <property type="entry name" value="LFA-3"/>
    <property type="match status" value="1"/>
</dbReference>
<evidence type="ECO:0000313" key="3">
    <source>
        <dbReference type="Proteomes" id="UP000694700"/>
    </source>
</evidence>
<dbReference type="InterPro" id="IPR013783">
    <property type="entry name" value="Ig-like_fold"/>
</dbReference>
<dbReference type="Pfam" id="PF07686">
    <property type="entry name" value="V-set"/>
    <property type="match status" value="1"/>
</dbReference>